<sequence>NMANITEIRSIFFNVNDPFEVPDEEFNDNLWPLVTNIWTQFSSNNLQNGDSWKIYVCRFMKHRTSSTRQEDVPNDKRRKSHI</sequence>
<dbReference type="Proteomes" id="UP000789860">
    <property type="component" value="Unassembled WGS sequence"/>
</dbReference>
<dbReference type="EMBL" id="CAJVPM010042888">
    <property type="protein sequence ID" value="CAG8710351.1"/>
    <property type="molecule type" value="Genomic_DNA"/>
</dbReference>
<reference evidence="1" key="1">
    <citation type="submission" date="2021-06" db="EMBL/GenBank/DDBJ databases">
        <authorList>
            <person name="Kallberg Y."/>
            <person name="Tangrot J."/>
            <person name="Rosling A."/>
        </authorList>
    </citation>
    <scope>NUCLEOTIDE SEQUENCE</scope>
    <source>
        <strain evidence="1">AU212A</strain>
    </source>
</reference>
<protein>
    <submittedName>
        <fullName evidence="1">11_t:CDS:1</fullName>
    </submittedName>
</protein>
<feature type="non-terminal residue" evidence="1">
    <location>
        <position position="1"/>
    </location>
</feature>
<proteinExistence type="predicted"/>
<gene>
    <name evidence="1" type="ORF">SCALOS_LOCUS10843</name>
</gene>
<name>A0ACA9PHU4_9GLOM</name>
<evidence type="ECO:0000313" key="1">
    <source>
        <dbReference type="EMBL" id="CAG8710351.1"/>
    </source>
</evidence>
<evidence type="ECO:0000313" key="2">
    <source>
        <dbReference type="Proteomes" id="UP000789860"/>
    </source>
</evidence>
<organism evidence="1 2">
    <name type="scientific">Scutellospora calospora</name>
    <dbReference type="NCBI Taxonomy" id="85575"/>
    <lineage>
        <taxon>Eukaryota</taxon>
        <taxon>Fungi</taxon>
        <taxon>Fungi incertae sedis</taxon>
        <taxon>Mucoromycota</taxon>
        <taxon>Glomeromycotina</taxon>
        <taxon>Glomeromycetes</taxon>
        <taxon>Diversisporales</taxon>
        <taxon>Gigasporaceae</taxon>
        <taxon>Scutellospora</taxon>
    </lineage>
</organism>
<comment type="caution">
    <text evidence="1">The sequence shown here is derived from an EMBL/GenBank/DDBJ whole genome shotgun (WGS) entry which is preliminary data.</text>
</comment>
<accession>A0ACA9PHU4</accession>
<keyword evidence="2" id="KW-1185">Reference proteome</keyword>